<feature type="region of interest" description="Disordered" evidence="1">
    <location>
        <begin position="1"/>
        <end position="65"/>
    </location>
</feature>
<evidence type="ECO:0000313" key="3">
    <source>
        <dbReference type="Proteomes" id="UP001515480"/>
    </source>
</evidence>
<feature type="compositionally biased region" description="Low complexity" evidence="1">
    <location>
        <begin position="119"/>
        <end position="132"/>
    </location>
</feature>
<feature type="region of interest" description="Disordered" evidence="1">
    <location>
        <begin position="110"/>
        <end position="145"/>
    </location>
</feature>
<dbReference type="Pfam" id="PF25296">
    <property type="entry name" value="Decapeptide"/>
    <property type="match status" value="1"/>
</dbReference>
<evidence type="ECO:0000313" key="2">
    <source>
        <dbReference type="EMBL" id="KAL1530697.1"/>
    </source>
</evidence>
<dbReference type="EMBL" id="JBGBPQ010000001">
    <property type="protein sequence ID" value="KAL1530697.1"/>
    <property type="molecule type" value="Genomic_DNA"/>
</dbReference>
<keyword evidence="3" id="KW-1185">Reference proteome</keyword>
<dbReference type="AlphaFoldDB" id="A0AB34KBK8"/>
<reference evidence="2 3" key="1">
    <citation type="journal article" date="2024" name="Science">
        <title>Giant polyketide synthase enzymes in the biosynthesis of giant marine polyether toxins.</title>
        <authorList>
            <person name="Fallon T.R."/>
            <person name="Shende V.V."/>
            <person name="Wierzbicki I.H."/>
            <person name="Pendleton A.L."/>
            <person name="Watervoot N.F."/>
            <person name="Auber R.P."/>
            <person name="Gonzalez D.J."/>
            <person name="Wisecaver J.H."/>
            <person name="Moore B.S."/>
        </authorList>
    </citation>
    <scope>NUCLEOTIDE SEQUENCE [LARGE SCALE GENOMIC DNA]</scope>
    <source>
        <strain evidence="2 3">12B1</strain>
    </source>
</reference>
<protein>
    <submittedName>
        <fullName evidence="2">Uncharacterized protein</fullName>
    </submittedName>
</protein>
<evidence type="ECO:0000256" key="1">
    <source>
        <dbReference type="SAM" id="MobiDB-lite"/>
    </source>
</evidence>
<feature type="compositionally biased region" description="Basic and acidic residues" evidence="1">
    <location>
        <begin position="1"/>
        <end position="11"/>
    </location>
</feature>
<gene>
    <name evidence="2" type="ORF">AB1Y20_001596</name>
</gene>
<comment type="caution">
    <text evidence="2">The sequence shown here is derived from an EMBL/GenBank/DDBJ whole genome shotgun (WGS) entry which is preliminary data.</text>
</comment>
<dbReference type="Proteomes" id="UP001515480">
    <property type="component" value="Unassembled WGS sequence"/>
</dbReference>
<proteinExistence type="predicted"/>
<sequence>MFAGGRADDARFTLPTSPGHACPPSAFDQTPAHHRLGSPKLQSAVPRAEWQRATSAARKGGSLEEGCIEGNSVPIPPLLSVSGSAYSSDAVSPPAAAPQSGAIAALLHATSSGQPADPSRTTSRSATTTTSSNGMRENASGVPVTTDVSTEWHVHLVRQAESPTKRRDPLSEKAQLCVQCPNGRKHSSLFAVHLYPHWLPSNQPRVGMEPQHVPVAASNIKAASSQGMHEWMEADQQQRARLSASMSDWLTGKEYPNAIIFCAHPNGHLVDDKQMAILTMPTSGCMKALLKIRRPLDPNAPSEQLQLHRLSTLKITLHVEFTSGSASWTKDFVSPGVIKLVSRVNEHRLSAEELQYMESRKRKDAPANDADLNAASILVGRHVGVAHSSRRQAEPIVVPARARDLQQEAQAHVGLFYRSYMLNPELTLDALSTIINEGPLPTASTAHMSGGDAALVASAKSIGAPLLNLDGSCAPRVAATPIGAATRMEWGSQAWDHSQQEVWRREQRTMATKKKGFTTLWDLRDNGCPLSDVRIAGYTLLAAKKLGYSLEGAKEAGYTMKDAKDAGFALKDAIVAGFPMSEAQQAGYSMEEVQDTRASGLFCQMMSLGSRGSGELSDSQLFDLVADA</sequence>
<accession>A0AB34KBK8</accession>
<dbReference type="InterPro" id="IPR057481">
    <property type="entry name" value="Decapeptide"/>
</dbReference>
<organism evidence="2 3">
    <name type="scientific">Prymnesium parvum</name>
    <name type="common">Toxic golden alga</name>
    <dbReference type="NCBI Taxonomy" id="97485"/>
    <lineage>
        <taxon>Eukaryota</taxon>
        <taxon>Haptista</taxon>
        <taxon>Haptophyta</taxon>
        <taxon>Prymnesiophyceae</taxon>
        <taxon>Prymnesiales</taxon>
        <taxon>Prymnesiaceae</taxon>
        <taxon>Prymnesium</taxon>
    </lineage>
</organism>
<name>A0AB34KBK8_PRYPA</name>